<accession>A0ACC0W270</accession>
<organism evidence="1 2">
    <name type="scientific">Peronosclerospora sorghi</name>
    <dbReference type="NCBI Taxonomy" id="230839"/>
    <lineage>
        <taxon>Eukaryota</taxon>
        <taxon>Sar</taxon>
        <taxon>Stramenopiles</taxon>
        <taxon>Oomycota</taxon>
        <taxon>Peronosporomycetes</taxon>
        <taxon>Peronosporales</taxon>
        <taxon>Peronosporaceae</taxon>
        <taxon>Peronosclerospora</taxon>
    </lineage>
</organism>
<reference evidence="1 2" key="1">
    <citation type="journal article" date="2022" name="bioRxiv">
        <title>The genome of the oomycete Peronosclerospora sorghi, a cosmopolitan pathogen of maize and sorghum, is inflated with dispersed pseudogenes.</title>
        <authorList>
            <person name="Fletcher K."/>
            <person name="Martin F."/>
            <person name="Isakeit T."/>
            <person name="Cavanaugh K."/>
            <person name="Magill C."/>
            <person name="Michelmore R."/>
        </authorList>
    </citation>
    <scope>NUCLEOTIDE SEQUENCE [LARGE SCALE GENOMIC DNA]</scope>
    <source>
        <strain evidence="1">P6</strain>
    </source>
</reference>
<evidence type="ECO:0000313" key="2">
    <source>
        <dbReference type="Proteomes" id="UP001163321"/>
    </source>
</evidence>
<gene>
    <name evidence="1" type="ORF">PsorP6_006648</name>
</gene>
<dbReference type="EMBL" id="CM047583">
    <property type="protein sequence ID" value="KAI9912893.1"/>
    <property type="molecule type" value="Genomic_DNA"/>
</dbReference>
<protein>
    <submittedName>
        <fullName evidence="1">Uncharacterized protein</fullName>
    </submittedName>
</protein>
<evidence type="ECO:0000313" key="1">
    <source>
        <dbReference type="EMBL" id="KAI9912893.1"/>
    </source>
</evidence>
<proteinExistence type="predicted"/>
<comment type="caution">
    <text evidence="1">The sequence shown here is derived from an EMBL/GenBank/DDBJ whole genome shotgun (WGS) entry which is preliminary data.</text>
</comment>
<sequence>MERLIIILREKVGRVFDAIQMIISSCNARGQKGMKLGGKLCWRTSTFLIWKEIVAWWNVHVHGTACYMNVFKGASRVLVKAVGRLSGRKKVEMNENNVPVLVQTAPMLMDPQNYFTVVFPSLLSHQKRFISPLMM</sequence>
<dbReference type="Proteomes" id="UP001163321">
    <property type="component" value="Chromosome 4"/>
</dbReference>
<keyword evidence="2" id="KW-1185">Reference proteome</keyword>
<name>A0ACC0W270_9STRA</name>